<proteinExistence type="predicted"/>
<accession>A0A0L0P8H1</accession>
<dbReference type="EMBL" id="LGST01000002">
    <property type="protein sequence ID" value="KNE02668.1"/>
    <property type="molecule type" value="Genomic_DNA"/>
</dbReference>
<evidence type="ECO:0000313" key="1">
    <source>
        <dbReference type="EMBL" id="KNE02668.1"/>
    </source>
</evidence>
<dbReference type="AlphaFoldDB" id="A0A0L0P8H1"/>
<dbReference type="Proteomes" id="UP000037122">
    <property type="component" value="Unassembled WGS sequence"/>
</dbReference>
<protein>
    <submittedName>
        <fullName evidence="1">Uncharacterized protein</fullName>
    </submittedName>
</protein>
<sequence>MYPLFGPLDTPHVHRAMYLDDELKSNAETAKKKKKKKKKSSYTFKW</sequence>
<organism evidence="1 2">
    <name type="scientific">Candidozyma auris</name>
    <name type="common">Yeast</name>
    <name type="synonym">Candida auris</name>
    <dbReference type="NCBI Taxonomy" id="498019"/>
    <lineage>
        <taxon>Eukaryota</taxon>
        <taxon>Fungi</taxon>
        <taxon>Dikarya</taxon>
        <taxon>Ascomycota</taxon>
        <taxon>Saccharomycotina</taxon>
        <taxon>Pichiomycetes</taxon>
        <taxon>Metschnikowiaceae</taxon>
        <taxon>Candidozyma</taxon>
    </lineage>
</organism>
<reference evidence="2" key="1">
    <citation type="journal article" date="2015" name="BMC Genomics">
        <title>Draft genome of a commonly misdiagnosed multidrug resistant pathogen Candida auris.</title>
        <authorList>
            <person name="Chatterjee S."/>
            <person name="Alampalli S.V."/>
            <person name="Nageshan R.K."/>
            <person name="Chettiar S.T."/>
            <person name="Joshi S."/>
            <person name="Tatu U.S."/>
        </authorList>
    </citation>
    <scope>NUCLEOTIDE SEQUENCE [LARGE SCALE GENOMIC DNA]</scope>
    <source>
        <strain evidence="2">6684</strain>
    </source>
</reference>
<gene>
    <name evidence="1" type="ORF">QG37_00040</name>
</gene>
<name>A0A0L0P8H1_CANAR</name>
<dbReference type="VEuPathDB" id="FungiDB:QG37_00040"/>
<evidence type="ECO:0000313" key="2">
    <source>
        <dbReference type="Proteomes" id="UP000037122"/>
    </source>
</evidence>
<comment type="caution">
    <text evidence="1">The sequence shown here is derived from an EMBL/GenBank/DDBJ whole genome shotgun (WGS) entry which is preliminary data.</text>
</comment>